<protein>
    <recommendedName>
        <fullName evidence="6">Tat pathway signal sequence</fullName>
    </recommendedName>
</protein>
<dbReference type="AlphaFoldDB" id="A0A5N7AM65"/>
<dbReference type="PANTHER" id="PTHR33365">
    <property type="entry name" value="YALI0B05434P"/>
    <property type="match status" value="1"/>
</dbReference>
<evidence type="ECO:0000313" key="5">
    <source>
        <dbReference type="Proteomes" id="UP000326268"/>
    </source>
</evidence>
<accession>A0A5N7AM65</accession>
<dbReference type="GO" id="GO:0043386">
    <property type="term" value="P:mycotoxin biosynthetic process"/>
    <property type="evidence" value="ECO:0007669"/>
    <property type="project" value="InterPro"/>
</dbReference>
<keyword evidence="3" id="KW-1133">Transmembrane helix</keyword>
<keyword evidence="5" id="KW-1185">Reference proteome</keyword>
<dbReference type="OrthoDB" id="3687641at2759"/>
<comment type="pathway">
    <text evidence="1">Mycotoxin biosynthesis.</text>
</comment>
<evidence type="ECO:0000256" key="3">
    <source>
        <dbReference type="SAM" id="Phobius"/>
    </source>
</evidence>
<proteinExistence type="inferred from homology"/>
<organism evidence="4 5">
    <name type="scientific">Aspergillus caelatus</name>
    <dbReference type="NCBI Taxonomy" id="61420"/>
    <lineage>
        <taxon>Eukaryota</taxon>
        <taxon>Fungi</taxon>
        <taxon>Dikarya</taxon>
        <taxon>Ascomycota</taxon>
        <taxon>Pezizomycotina</taxon>
        <taxon>Eurotiomycetes</taxon>
        <taxon>Eurotiomycetidae</taxon>
        <taxon>Eurotiales</taxon>
        <taxon>Aspergillaceae</taxon>
        <taxon>Aspergillus</taxon>
        <taxon>Aspergillus subgen. Circumdati</taxon>
    </lineage>
</organism>
<dbReference type="PANTHER" id="PTHR33365:SF4">
    <property type="entry name" value="CYCLOCHLOROTINE BIOSYNTHESIS PROTEIN O"/>
    <property type="match status" value="1"/>
</dbReference>
<evidence type="ECO:0000256" key="1">
    <source>
        <dbReference type="ARBA" id="ARBA00004685"/>
    </source>
</evidence>
<dbReference type="Pfam" id="PF11807">
    <property type="entry name" value="UstYa"/>
    <property type="match status" value="1"/>
</dbReference>
<dbReference type="InterPro" id="IPR021765">
    <property type="entry name" value="UstYa-like"/>
</dbReference>
<gene>
    <name evidence="4" type="ORF">BDV27DRAFT_152672</name>
</gene>
<dbReference type="Proteomes" id="UP000326268">
    <property type="component" value="Unassembled WGS sequence"/>
</dbReference>
<evidence type="ECO:0000256" key="2">
    <source>
        <dbReference type="ARBA" id="ARBA00035112"/>
    </source>
</evidence>
<comment type="similarity">
    <text evidence="2">Belongs to the ustYa family.</text>
</comment>
<dbReference type="EMBL" id="ML737570">
    <property type="protein sequence ID" value="KAE8369790.1"/>
    <property type="molecule type" value="Genomic_DNA"/>
</dbReference>
<dbReference type="RefSeq" id="XP_031932871.1">
    <property type="nucleotide sequence ID" value="XM_032071612.1"/>
</dbReference>
<evidence type="ECO:0008006" key="6">
    <source>
        <dbReference type="Google" id="ProtNLM"/>
    </source>
</evidence>
<reference evidence="4 5" key="1">
    <citation type="submission" date="2019-04" db="EMBL/GenBank/DDBJ databases">
        <title>Friends and foes A comparative genomics studyof 23 Aspergillus species from section Flavi.</title>
        <authorList>
            <consortium name="DOE Joint Genome Institute"/>
            <person name="Kjaerbolling I."/>
            <person name="Vesth T."/>
            <person name="Frisvad J.C."/>
            <person name="Nybo J.L."/>
            <person name="Theobald S."/>
            <person name="Kildgaard S."/>
            <person name="Isbrandt T."/>
            <person name="Kuo A."/>
            <person name="Sato A."/>
            <person name="Lyhne E.K."/>
            <person name="Kogle M.E."/>
            <person name="Wiebenga A."/>
            <person name="Kun R.S."/>
            <person name="Lubbers R.J."/>
            <person name="Makela M.R."/>
            <person name="Barry K."/>
            <person name="Chovatia M."/>
            <person name="Clum A."/>
            <person name="Daum C."/>
            <person name="Haridas S."/>
            <person name="He G."/>
            <person name="LaButti K."/>
            <person name="Lipzen A."/>
            <person name="Mondo S."/>
            <person name="Riley R."/>
            <person name="Salamov A."/>
            <person name="Simmons B.A."/>
            <person name="Magnuson J.K."/>
            <person name="Henrissat B."/>
            <person name="Mortensen U.H."/>
            <person name="Larsen T.O."/>
            <person name="Devries R.P."/>
            <person name="Grigoriev I.V."/>
            <person name="Machida M."/>
            <person name="Baker S.E."/>
            <person name="Andersen M.R."/>
        </authorList>
    </citation>
    <scope>NUCLEOTIDE SEQUENCE [LARGE SCALE GENOMIC DNA]</scope>
    <source>
        <strain evidence="4 5">CBS 763.97</strain>
    </source>
</reference>
<dbReference type="GeneID" id="43656058"/>
<feature type="transmembrane region" description="Helical" evidence="3">
    <location>
        <begin position="37"/>
        <end position="60"/>
    </location>
</feature>
<name>A0A5N7AM65_9EURO</name>
<sequence>MIPTQRDGKGNPEEDPFLIQETDAVTLSQLNAQQRRLHYIILGLLTGLVLMTVVAVVAWITSSPLFLRPRHHYSPAEVAVRYKDTIFAAGGLQGAARTKYQGPPTDESDKAWKDLYDFGISKIPFSEAIKLSNKTVPFFEYPGEFYVQIDVFHQLHCLNRIRHWFWHAVSHELSVDNRTHHEPDAAETKKNAIEHVDHCIDSIRQSLMCSADVTALTGFWNEEQQLVKAKMDVIRTCRDFESIRDWGMKHRALQWNRTVYVPNPLDGYFD</sequence>
<evidence type="ECO:0000313" key="4">
    <source>
        <dbReference type="EMBL" id="KAE8369790.1"/>
    </source>
</evidence>
<keyword evidence="3" id="KW-0812">Transmembrane</keyword>
<keyword evidence="3" id="KW-0472">Membrane</keyword>